<name>M9XDV6_MEIRD</name>
<dbReference type="Proteomes" id="UP000013026">
    <property type="component" value="Chromosome"/>
</dbReference>
<dbReference type="KEGG" id="mre:K649_09130"/>
<sequence>MSVLTLTNEFTTVTVEKIATRNGERLRITSPRLGYSIELDPLELESLTWQPVETFSKLLSTPYGPDEDGVEARPLSDLILFGGEHA</sequence>
<accession>M9XDV6</accession>
<reference evidence="1 2" key="1">
    <citation type="submission" date="2013-04" db="EMBL/GenBank/DDBJ databases">
        <authorList>
            <person name="Chin J."/>
            <person name="Alexander D.H."/>
            <person name="Marks P."/>
            <person name="Korlach J."/>
            <person name="Clum A."/>
            <person name="Copeland A."/>
        </authorList>
    </citation>
    <scope>NUCLEOTIDE SEQUENCE [LARGE SCALE GENOMIC DNA]</scope>
    <source>
        <strain evidence="2">ATCC 35948 / DSM 1279 / VKM B-1258 / 21</strain>
    </source>
</reference>
<dbReference type="AlphaFoldDB" id="M9XDV6"/>
<dbReference type="STRING" id="504728.K649_09130"/>
<evidence type="ECO:0000313" key="2">
    <source>
        <dbReference type="Proteomes" id="UP000013026"/>
    </source>
</evidence>
<dbReference type="PATRIC" id="fig|504728.9.peg.1881"/>
<dbReference type="EMBL" id="CP005385">
    <property type="protein sequence ID" value="AGK05119.1"/>
    <property type="molecule type" value="Genomic_DNA"/>
</dbReference>
<protein>
    <recommendedName>
        <fullName evidence="3">Dihydrodiol dehydrogenase</fullName>
    </recommendedName>
</protein>
<evidence type="ECO:0000313" key="1">
    <source>
        <dbReference type="EMBL" id="AGK05119.1"/>
    </source>
</evidence>
<dbReference type="eggNOG" id="ENOG503327Q">
    <property type="taxonomic scope" value="Bacteria"/>
</dbReference>
<gene>
    <name evidence="1" type="ORF">K649_09130</name>
</gene>
<organism evidence="1 2">
    <name type="scientific">Meiothermus ruber (strain ATCC 35948 / DSM 1279 / VKM B-1258 / 21)</name>
    <name type="common">Thermus ruber</name>
    <dbReference type="NCBI Taxonomy" id="504728"/>
    <lineage>
        <taxon>Bacteria</taxon>
        <taxon>Thermotogati</taxon>
        <taxon>Deinococcota</taxon>
        <taxon>Deinococci</taxon>
        <taxon>Thermales</taxon>
        <taxon>Thermaceae</taxon>
        <taxon>Meiothermus</taxon>
    </lineage>
</organism>
<evidence type="ECO:0008006" key="3">
    <source>
        <dbReference type="Google" id="ProtNLM"/>
    </source>
</evidence>
<proteinExistence type="predicted"/>